<evidence type="ECO:0000256" key="5">
    <source>
        <dbReference type="ARBA" id="ARBA00022837"/>
    </source>
</evidence>
<dbReference type="CDD" id="cd16029">
    <property type="entry name" value="4-S"/>
    <property type="match status" value="1"/>
</dbReference>
<dbReference type="Proteomes" id="UP000594260">
    <property type="component" value="Unplaced"/>
</dbReference>
<name>A0A7M7KA62_VARDE</name>
<evidence type="ECO:0000256" key="6">
    <source>
        <dbReference type="ARBA" id="ARBA00023180"/>
    </source>
</evidence>
<dbReference type="Gene3D" id="3.30.1120.10">
    <property type="match status" value="2"/>
</dbReference>
<dbReference type="RefSeq" id="XP_022663784.1">
    <property type="nucleotide sequence ID" value="XM_022808049.1"/>
</dbReference>
<dbReference type="InterPro" id="IPR000917">
    <property type="entry name" value="Sulfatase_N"/>
</dbReference>
<dbReference type="AlphaFoldDB" id="A0A7M7KA62"/>
<feature type="chain" id="PRO_5029650070" description="Sulfatase N-terminal domain-containing protein" evidence="7">
    <location>
        <begin position="26"/>
        <end position="688"/>
    </location>
</feature>
<evidence type="ECO:0000259" key="8">
    <source>
        <dbReference type="Pfam" id="PF00884"/>
    </source>
</evidence>
<evidence type="ECO:0000313" key="10">
    <source>
        <dbReference type="Proteomes" id="UP000594260"/>
    </source>
</evidence>
<accession>A0A7M7KA62</accession>
<evidence type="ECO:0000256" key="3">
    <source>
        <dbReference type="ARBA" id="ARBA00022723"/>
    </source>
</evidence>
<dbReference type="InParanoid" id="A0A7M7KA62"/>
<dbReference type="OMA" id="QATHSAY"/>
<dbReference type="OrthoDB" id="103349at2759"/>
<dbReference type="EnsemblMetazoa" id="XM_022808049">
    <property type="protein sequence ID" value="XP_022663784"/>
    <property type="gene ID" value="LOC111251462"/>
</dbReference>
<keyword evidence="10" id="KW-1185">Reference proteome</keyword>
<dbReference type="InterPro" id="IPR017850">
    <property type="entry name" value="Alkaline_phosphatase_core_sf"/>
</dbReference>
<evidence type="ECO:0000256" key="2">
    <source>
        <dbReference type="ARBA" id="ARBA00008779"/>
    </source>
</evidence>
<protein>
    <recommendedName>
        <fullName evidence="8">Sulfatase N-terminal domain-containing protein</fullName>
    </recommendedName>
</protein>
<organism evidence="9 10">
    <name type="scientific">Varroa destructor</name>
    <name type="common">Honeybee mite</name>
    <dbReference type="NCBI Taxonomy" id="109461"/>
    <lineage>
        <taxon>Eukaryota</taxon>
        <taxon>Metazoa</taxon>
        <taxon>Ecdysozoa</taxon>
        <taxon>Arthropoda</taxon>
        <taxon>Chelicerata</taxon>
        <taxon>Arachnida</taxon>
        <taxon>Acari</taxon>
        <taxon>Parasitiformes</taxon>
        <taxon>Mesostigmata</taxon>
        <taxon>Gamasina</taxon>
        <taxon>Dermanyssoidea</taxon>
        <taxon>Varroidae</taxon>
        <taxon>Varroa</taxon>
    </lineage>
</organism>
<keyword evidence="3" id="KW-0479">Metal-binding</keyword>
<keyword evidence="5" id="KW-0106">Calcium</keyword>
<evidence type="ECO:0000313" key="9">
    <source>
        <dbReference type="EnsemblMetazoa" id="XP_022663784"/>
    </source>
</evidence>
<feature type="domain" description="Sulfatase N-terminal" evidence="8">
    <location>
        <begin position="123"/>
        <end position="445"/>
    </location>
</feature>
<sequence length="688" mass="77015">MRLKLRLFISTAVVVLVVVSPLALQAPAVSMSSSQAAISGDSVDSVRTLAAPKRPHRLVFKPDRITFSDELPPIDSSPVKTSVESSPSDVPEFNVNGVDNDILEKLKTHGLNYDKESRSKKKKNIIVILADDLGWDDVSFHGSSQIPTPNLDALASSGVILNQHYAQPMCTPSRSALMTGLYPYRTGMQNYVIRTGEPWGLPLDLELLPQYLKKLGYSTHAVGKWHLGMFNDAYLPLQRGFDTFLGYTNGFIDYYNHKHLTKKGVGGIDFFDGNTPRNVPGYATDVFTNRSLEIIANQTEYSPPMFLYLAHLAPHRATEHEPFQAPEATVKEFEDYIHVRNRTKYAAMVAELDRSVGRIVRALQDKGILKDTLIVFSSDNGGQNIGTLSNVGSNWPLRGAKQTLFEGGTRVAAFTWSADLIKPRRIEHGLMHLVDWLPTFVRYAGGDPASLGKLDGVDQWEMISKGAPSNRQEVIYNINYVDQSAAIRDNRFKLIVANKGFRTCRKRRQRPQPKRTQQLNGMVDYPQGPANGSAVLNGWFPTLGYGGPMGLITLEKMMEESVVAKALHEADLWWKKKEQSSGAPLSDRNESLSQRWYSPSWSWREESRLLCGSPEAHTSCEPSHTVCLFDLQSDPCEMNNIFEQHIDIAVEMVDRIQKLSLSQRPVNNRPADPAGIPKNPSMFFRPWK</sequence>
<dbReference type="Gene3D" id="3.40.720.10">
    <property type="entry name" value="Alkaline Phosphatase, subunit A"/>
    <property type="match status" value="1"/>
</dbReference>
<dbReference type="FunCoup" id="A0A7M7KA62">
    <property type="interactions" value="56"/>
</dbReference>
<dbReference type="GO" id="GO:0046872">
    <property type="term" value="F:metal ion binding"/>
    <property type="evidence" value="ECO:0007669"/>
    <property type="project" value="UniProtKB-KW"/>
</dbReference>
<comment type="cofactor">
    <cofactor evidence="1">
        <name>Ca(2+)</name>
        <dbReference type="ChEBI" id="CHEBI:29108"/>
    </cofactor>
</comment>
<reference evidence="9" key="1">
    <citation type="submission" date="2021-01" db="UniProtKB">
        <authorList>
            <consortium name="EnsemblMetazoa"/>
        </authorList>
    </citation>
    <scope>IDENTIFICATION</scope>
</reference>
<dbReference type="PROSITE" id="PS00523">
    <property type="entry name" value="SULFATASE_1"/>
    <property type="match status" value="1"/>
</dbReference>
<dbReference type="SUPFAM" id="SSF53649">
    <property type="entry name" value="Alkaline phosphatase-like"/>
    <property type="match status" value="1"/>
</dbReference>
<dbReference type="PANTHER" id="PTHR10342:SF273">
    <property type="entry name" value="RE14504P"/>
    <property type="match status" value="1"/>
</dbReference>
<dbReference type="KEGG" id="vde:111251462"/>
<dbReference type="InterPro" id="IPR047115">
    <property type="entry name" value="ARSB"/>
</dbReference>
<dbReference type="GO" id="GO:0008484">
    <property type="term" value="F:sulfuric ester hydrolase activity"/>
    <property type="evidence" value="ECO:0007669"/>
    <property type="project" value="InterPro"/>
</dbReference>
<dbReference type="GeneID" id="111251462"/>
<keyword evidence="7" id="KW-0732">Signal</keyword>
<dbReference type="InterPro" id="IPR024607">
    <property type="entry name" value="Sulfatase_CS"/>
</dbReference>
<keyword evidence="6" id="KW-0325">Glycoprotein</keyword>
<evidence type="ECO:0000256" key="1">
    <source>
        <dbReference type="ARBA" id="ARBA00001913"/>
    </source>
</evidence>
<dbReference type="Pfam" id="PF00884">
    <property type="entry name" value="Sulfatase"/>
    <property type="match status" value="1"/>
</dbReference>
<feature type="signal peptide" evidence="7">
    <location>
        <begin position="1"/>
        <end position="25"/>
    </location>
</feature>
<evidence type="ECO:0000256" key="4">
    <source>
        <dbReference type="ARBA" id="ARBA00022801"/>
    </source>
</evidence>
<evidence type="ECO:0000256" key="7">
    <source>
        <dbReference type="SAM" id="SignalP"/>
    </source>
</evidence>
<dbReference type="PANTHER" id="PTHR10342">
    <property type="entry name" value="ARYLSULFATASE"/>
    <property type="match status" value="1"/>
</dbReference>
<proteinExistence type="inferred from homology"/>
<keyword evidence="4" id="KW-0378">Hydrolase</keyword>
<comment type="similarity">
    <text evidence="2">Belongs to the sulfatase family.</text>
</comment>
<dbReference type="PROSITE" id="PS00149">
    <property type="entry name" value="SULFATASE_2"/>
    <property type="match status" value="1"/>
</dbReference>